<name>A0A481TUE0_HHV2</name>
<proteinExistence type="predicted"/>
<accession>A0A481TUE0</accession>
<sequence>MGIAQLSPMRYQAMVRLYVCFRASSEAPRTIWGASDGACRSTLRQARSSTA</sequence>
<organismHost>
    <name type="scientific">Homo sapiens</name>
    <name type="common">Human</name>
    <dbReference type="NCBI Taxonomy" id="9606"/>
</organismHost>
<evidence type="ECO:0000313" key="1">
    <source>
        <dbReference type="EMBL" id="QBH78456.1"/>
    </source>
</evidence>
<evidence type="ECO:0000313" key="2">
    <source>
        <dbReference type="EMBL" id="QBH85238.1"/>
    </source>
</evidence>
<reference evidence="2" key="1">
    <citation type="submission" date="2018-08" db="EMBL/GenBank/DDBJ databases">
        <title>HSV2 whole genome sequences from clinical isolates.</title>
        <authorList>
            <person name="Roychoudhury P."/>
            <person name="Greninger A.L."/>
            <person name="Jerome K.R."/>
            <person name="Johnston C."/>
            <person name="Wald A."/>
            <person name="Xie H."/>
        </authorList>
    </citation>
    <scope>NUCLEOTIDE SEQUENCE</scope>
    <source>
        <strain evidence="1">2003-24998</strain>
        <strain evidence="2">2008-483</strain>
    </source>
</reference>
<dbReference type="EMBL" id="MH790660">
    <property type="protein sequence ID" value="QBH85238.1"/>
    <property type="molecule type" value="Genomic_DNA"/>
</dbReference>
<organism evidence="2">
    <name type="scientific">Human herpesvirus 2</name>
    <name type="common">HHV-2</name>
    <name type="synonym">Human herpes simplex virus 2</name>
    <dbReference type="NCBI Taxonomy" id="10310"/>
    <lineage>
        <taxon>Viruses</taxon>
        <taxon>Duplodnaviria</taxon>
        <taxon>Heunggongvirae</taxon>
        <taxon>Peploviricota</taxon>
        <taxon>Herviviricetes</taxon>
        <taxon>Herpesvirales</taxon>
        <taxon>Orthoherpesviridae</taxon>
        <taxon>Alphaherpesvirinae</taxon>
        <taxon>Simplexvirus</taxon>
        <taxon>Simplexvirus humanalpha2</taxon>
    </lineage>
</organism>
<protein>
    <submittedName>
        <fullName evidence="2">Uncharacterized protein</fullName>
    </submittedName>
</protein>
<dbReference type="EMBL" id="MH790583">
    <property type="protein sequence ID" value="QBH78456.1"/>
    <property type="molecule type" value="Genomic_DNA"/>
</dbReference>